<evidence type="ECO:0000313" key="2">
    <source>
        <dbReference type="Proteomes" id="UP000243515"/>
    </source>
</evidence>
<sequence>MEPPQPTTTLNQKIYDRVTENYSKLRLHVSEECRGLLAGHTTLRSLWAALKAGTDRGTTIPLLDKVRKFHNNKWESKDTISSYTSRLRDLYLALENTPQVINRDLAHFTPAAVSPPANTMLNKPIVDPSLAAHVAVVVVFVILHTPSVIASAAGAENMVISNVNAD</sequence>
<dbReference type="Proteomes" id="UP000243515">
    <property type="component" value="Unassembled WGS sequence"/>
</dbReference>
<keyword evidence="2" id="KW-1185">Reference proteome</keyword>
<reference evidence="1 2" key="1">
    <citation type="journal article" date="2015" name="Environ. Microbiol.">
        <title>Metagenome sequence of Elaphomyces granulatus from sporocarp tissue reveals Ascomycota ectomycorrhizal fingerprints of genome expansion and a Proteobacteria-rich microbiome.</title>
        <authorList>
            <person name="Quandt C.A."/>
            <person name="Kohler A."/>
            <person name="Hesse C.N."/>
            <person name="Sharpton T.J."/>
            <person name="Martin F."/>
            <person name="Spatafora J.W."/>
        </authorList>
    </citation>
    <scope>NUCLEOTIDE SEQUENCE [LARGE SCALE GENOMIC DNA]</scope>
    <source>
        <strain evidence="1 2">OSC145934</strain>
    </source>
</reference>
<organism evidence="1 2">
    <name type="scientific">Elaphomyces granulatus</name>
    <dbReference type="NCBI Taxonomy" id="519963"/>
    <lineage>
        <taxon>Eukaryota</taxon>
        <taxon>Fungi</taxon>
        <taxon>Dikarya</taxon>
        <taxon>Ascomycota</taxon>
        <taxon>Pezizomycotina</taxon>
        <taxon>Eurotiomycetes</taxon>
        <taxon>Eurotiomycetidae</taxon>
        <taxon>Eurotiales</taxon>
        <taxon>Elaphomycetaceae</taxon>
        <taxon>Elaphomyces</taxon>
    </lineage>
</organism>
<comment type="caution">
    <text evidence="1">The sequence shown here is derived from an EMBL/GenBank/DDBJ whole genome shotgun (WGS) entry which is preliminary data.</text>
</comment>
<dbReference type="OrthoDB" id="4529483at2759"/>
<protein>
    <submittedName>
        <fullName evidence="1">Uncharacterized protein</fullName>
    </submittedName>
</protein>
<proteinExistence type="predicted"/>
<dbReference type="EMBL" id="NPHW01005015">
    <property type="protein sequence ID" value="OXV07207.1"/>
    <property type="molecule type" value="Genomic_DNA"/>
</dbReference>
<evidence type="ECO:0000313" key="1">
    <source>
        <dbReference type="EMBL" id="OXV07207.1"/>
    </source>
</evidence>
<gene>
    <name evidence="1" type="ORF">Egran_05028</name>
</gene>
<dbReference type="AlphaFoldDB" id="A0A232LTP9"/>
<name>A0A232LTP9_9EURO</name>
<accession>A0A232LTP9</accession>